<gene>
    <name evidence="10" type="ORF">ODALV1_LOCUS10115</name>
</gene>
<feature type="domain" description="Mitochondrial outer membrane transport complex Sam37/metaxin N-terminal" evidence="8">
    <location>
        <begin position="26"/>
        <end position="146"/>
    </location>
</feature>
<dbReference type="SUPFAM" id="SSF47616">
    <property type="entry name" value="GST C-terminal domain-like"/>
    <property type="match status" value="1"/>
</dbReference>
<evidence type="ECO:0000256" key="5">
    <source>
        <dbReference type="ARBA" id="ARBA00022927"/>
    </source>
</evidence>
<keyword evidence="5" id="KW-0653">Protein transport</keyword>
<evidence type="ECO:0000256" key="3">
    <source>
        <dbReference type="ARBA" id="ARBA00022448"/>
    </source>
</evidence>
<dbReference type="Pfam" id="PF17171">
    <property type="entry name" value="GST_C_6"/>
    <property type="match status" value="1"/>
</dbReference>
<comment type="similarity">
    <text evidence="2">Belongs to the metaxin family.</text>
</comment>
<dbReference type="Proteomes" id="UP001642540">
    <property type="component" value="Unassembled WGS sequence"/>
</dbReference>
<dbReference type="InterPro" id="IPR033468">
    <property type="entry name" value="Metaxin_GST"/>
</dbReference>
<accession>A0ABP1QE52</accession>
<dbReference type="InterPro" id="IPR036282">
    <property type="entry name" value="Glutathione-S-Trfase_C_sf"/>
</dbReference>
<evidence type="ECO:0000256" key="1">
    <source>
        <dbReference type="ARBA" id="ARBA00004294"/>
    </source>
</evidence>
<dbReference type="InterPro" id="IPR050931">
    <property type="entry name" value="Mito_Protein_Transport_Metaxin"/>
</dbReference>
<keyword evidence="6" id="KW-0496">Mitochondrion</keyword>
<dbReference type="PANTHER" id="PTHR12289">
    <property type="entry name" value="METAXIN RELATED"/>
    <property type="match status" value="1"/>
</dbReference>
<evidence type="ECO:0000259" key="9">
    <source>
        <dbReference type="Pfam" id="PF17171"/>
    </source>
</evidence>
<evidence type="ECO:0000256" key="7">
    <source>
        <dbReference type="ARBA" id="ARBA00023136"/>
    </source>
</evidence>
<dbReference type="EMBL" id="CAXLJM020000031">
    <property type="protein sequence ID" value="CAL8099009.1"/>
    <property type="molecule type" value="Genomic_DNA"/>
</dbReference>
<evidence type="ECO:0000313" key="10">
    <source>
        <dbReference type="EMBL" id="CAL8099009.1"/>
    </source>
</evidence>
<comment type="subcellular location">
    <subcellularLocation>
        <location evidence="1">Mitochondrion outer membrane</location>
    </subcellularLocation>
</comment>
<sequence>MAGPEEEMKLHIWAGAWGLPSIDPDSLQCLANIRFAGVPVKIIECNNPWKSPVGRIPFLKVGSQCMQSPNDISAYLRSRNFSADYGLSSVECAETLAYMEFIWDTLQIAYQYFGWVHQSNFDDVMRPFIGKRLPWVYKMWYPEKIRKRAVGVITSVYSDAEGQPESVERYITQKTQSCIKLLAEKLGSREFFMGKSSPTTIDSVVFSYLSFFWKVPLAHNPVKEFIKTTPTLENYLARILNRYFPVGPRKIEGQISSTRLVYGMDGEVIGSDDSTEYPLSHKIFAIVFTSALMIWYGYRNQIVRLPRSEPNIAQEDDDEYWE</sequence>
<dbReference type="CDD" id="cd03078">
    <property type="entry name" value="GST_N_Metaxin1_like"/>
    <property type="match status" value="1"/>
</dbReference>
<keyword evidence="11" id="KW-1185">Reference proteome</keyword>
<keyword evidence="3" id="KW-0813">Transport</keyword>
<name>A0ABP1QE52_9HEXA</name>
<evidence type="ECO:0000256" key="4">
    <source>
        <dbReference type="ARBA" id="ARBA00022787"/>
    </source>
</evidence>
<dbReference type="InterPro" id="IPR019564">
    <property type="entry name" value="Sam37/metaxin_N"/>
</dbReference>
<dbReference type="PANTHER" id="PTHR12289:SF41">
    <property type="entry name" value="FAILED AXON CONNECTIONS-RELATED"/>
    <property type="match status" value="1"/>
</dbReference>
<feature type="domain" description="Metaxin glutathione S-transferase" evidence="9">
    <location>
        <begin position="176"/>
        <end position="239"/>
    </location>
</feature>
<organism evidence="10 11">
    <name type="scientific">Orchesella dallaii</name>
    <dbReference type="NCBI Taxonomy" id="48710"/>
    <lineage>
        <taxon>Eukaryota</taxon>
        <taxon>Metazoa</taxon>
        <taxon>Ecdysozoa</taxon>
        <taxon>Arthropoda</taxon>
        <taxon>Hexapoda</taxon>
        <taxon>Collembola</taxon>
        <taxon>Entomobryomorpha</taxon>
        <taxon>Entomobryoidea</taxon>
        <taxon>Orchesellidae</taxon>
        <taxon>Orchesellinae</taxon>
        <taxon>Orchesella</taxon>
    </lineage>
</organism>
<proteinExistence type="inferred from homology"/>
<protein>
    <recommendedName>
        <fullName evidence="12">Metaxin-2</fullName>
    </recommendedName>
</protein>
<dbReference type="Pfam" id="PF10568">
    <property type="entry name" value="Tom37"/>
    <property type="match status" value="1"/>
</dbReference>
<evidence type="ECO:0000256" key="6">
    <source>
        <dbReference type="ARBA" id="ARBA00023128"/>
    </source>
</evidence>
<keyword evidence="4" id="KW-1000">Mitochondrion outer membrane</keyword>
<reference evidence="10 11" key="1">
    <citation type="submission" date="2024-08" db="EMBL/GenBank/DDBJ databases">
        <authorList>
            <person name="Cucini C."/>
            <person name="Frati F."/>
        </authorList>
    </citation>
    <scope>NUCLEOTIDE SEQUENCE [LARGE SCALE GENOMIC DNA]</scope>
</reference>
<evidence type="ECO:0000259" key="8">
    <source>
        <dbReference type="Pfam" id="PF10568"/>
    </source>
</evidence>
<evidence type="ECO:0000313" key="11">
    <source>
        <dbReference type="Proteomes" id="UP001642540"/>
    </source>
</evidence>
<comment type="caution">
    <text evidence="10">The sequence shown here is derived from an EMBL/GenBank/DDBJ whole genome shotgun (WGS) entry which is preliminary data.</text>
</comment>
<evidence type="ECO:0000256" key="2">
    <source>
        <dbReference type="ARBA" id="ARBA00009170"/>
    </source>
</evidence>
<keyword evidence="7" id="KW-0472">Membrane</keyword>
<evidence type="ECO:0008006" key="12">
    <source>
        <dbReference type="Google" id="ProtNLM"/>
    </source>
</evidence>